<evidence type="ECO:0000313" key="2">
    <source>
        <dbReference type="Proteomes" id="UP000019141"/>
    </source>
</evidence>
<dbReference type="PATRIC" id="fig|1429438.4.peg.1103"/>
<dbReference type="AlphaFoldDB" id="W4LW11"/>
<organism evidence="1 2">
    <name type="scientific">Entotheonella factor</name>
    <dbReference type="NCBI Taxonomy" id="1429438"/>
    <lineage>
        <taxon>Bacteria</taxon>
        <taxon>Pseudomonadati</taxon>
        <taxon>Nitrospinota/Tectimicrobiota group</taxon>
        <taxon>Candidatus Tectimicrobiota</taxon>
        <taxon>Candidatus Entotheonellia</taxon>
        <taxon>Candidatus Entotheonellales</taxon>
        <taxon>Candidatus Entotheonellaceae</taxon>
        <taxon>Candidatus Entotheonella</taxon>
    </lineage>
</organism>
<comment type="caution">
    <text evidence="1">The sequence shown here is derived from an EMBL/GenBank/DDBJ whole genome shotgun (WGS) entry which is preliminary data.</text>
</comment>
<proteinExistence type="predicted"/>
<sequence length="474" mass="52878">MPFQTAAAGPPAQVVQFRSEIEPLVRLLEETPRERLLEDIGLRVRQGLGYRQLLAALLLAGIRNVQPRPVGFKFHAVLVIHSVHLASRFSPESDRWLPIFWALDTFKRAQARDAQVGDWSMEPVVSSRVPPPHKSRQAFTEAMDQWDEAAADAAIVGLSRAVDARQLFDLFAYYGMRDFRDIGHKAIYVANGWRTLQTIGMQHAEPILRSLAYALLAHEGSNPATRDAEADRPFRQNRQRIREIRSDWQTGTLSPAATVDLLDTLRHASTDDACSQVVALLNRGIAPQSIWDALLNAAGELMMRRPGIIALHAVTSLNGLYFAYRTTSDDTIRRLLLLQGTAFITLFRGQPESHPGFNIDQLEPSRLEQGGPEAIDDIFSAFSYEANLIGAGKVLAFLQRKQPPERFVEAARHLLIYKGDNSHDYKYGSAVLEDYQYLSPEWGQRYLAASVPGLHGSASPDHALMARTQAALRG</sequence>
<keyword evidence="2" id="KW-1185">Reference proteome</keyword>
<dbReference type="EMBL" id="AZHW01000176">
    <property type="protein sequence ID" value="ETX02093.1"/>
    <property type="molecule type" value="Genomic_DNA"/>
</dbReference>
<dbReference type="HOGENOM" id="CLU_551735_0_0_7"/>
<evidence type="ECO:0000313" key="1">
    <source>
        <dbReference type="EMBL" id="ETX02093.1"/>
    </source>
</evidence>
<dbReference type="Proteomes" id="UP000019141">
    <property type="component" value="Unassembled WGS sequence"/>
</dbReference>
<accession>W4LW11</accession>
<name>W4LW11_ENTF1</name>
<protein>
    <submittedName>
        <fullName evidence="1">Uncharacterized protein</fullName>
    </submittedName>
</protein>
<gene>
    <name evidence="1" type="ORF">ETSY1_04770</name>
</gene>
<reference evidence="1 2" key="1">
    <citation type="journal article" date="2014" name="Nature">
        <title>An environmental bacterial taxon with a large and distinct metabolic repertoire.</title>
        <authorList>
            <person name="Wilson M.C."/>
            <person name="Mori T."/>
            <person name="Ruckert C."/>
            <person name="Uria A.R."/>
            <person name="Helf M.J."/>
            <person name="Takada K."/>
            <person name="Gernert C."/>
            <person name="Steffens U.A."/>
            <person name="Heycke N."/>
            <person name="Schmitt S."/>
            <person name="Rinke C."/>
            <person name="Helfrich E.J."/>
            <person name="Brachmann A.O."/>
            <person name="Gurgui C."/>
            <person name="Wakimoto T."/>
            <person name="Kracht M."/>
            <person name="Crusemann M."/>
            <person name="Hentschel U."/>
            <person name="Abe I."/>
            <person name="Matsunaga S."/>
            <person name="Kalinowski J."/>
            <person name="Takeyama H."/>
            <person name="Piel J."/>
        </authorList>
    </citation>
    <scope>NUCLEOTIDE SEQUENCE [LARGE SCALE GENOMIC DNA]</scope>
    <source>
        <strain evidence="2">TSY1</strain>
    </source>
</reference>